<keyword evidence="8" id="KW-1185">Reference proteome</keyword>
<keyword evidence="3 5" id="KW-0378">Hydrolase</keyword>
<gene>
    <name evidence="7" type="ORF">OGATHE_002269</name>
</gene>
<dbReference type="PANTHER" id="PTHR43142">
    <property type="entry name" value="CARBOXYLIC ESTER HYDROLASE"/>
    <property type="match status" value="1"/>
</dbReference>
<feature type="domain" description="Carboxylesterase type B" evidence="6">
    <location>
        <begin position="15"/>
        <end position="514"/>
    </location>
</feature>
<dbReference type="InterPro" id="IPR002018">
    <property type="entry name" value="CarbesteraseB"/>
</dbReference>
<dbReference type="SUPFAM" id="SSF53474">
    <property type="entry name" value="alpha/beta-Hydrolases"/>
    <property type="match status" value="1"/>
</dbReference>
<evidence type="ECO:0000313" key="7">
    <source>
        <dbReference type="EMBL" id="KAH3672624.1"/>
    </source>
</evidence>
<dbReference type="PROSITE" id="PS00122">
    <property type="entry name" value="CARBOXYLESTERASE_B_1"/>
    <property type="match status" value="1"/>
</dbReference>
<reference evidence="7" key="2">
    <citation type="submission" date="2021-01" db="EMBL/GenBank/DDBJ databases">
        <authorList>
            <person name="Schikora-Tamarit M.A."/>
        </authorList>
    </citation>
    <scope>NUCLEOTIDE SEQUENCE</scope>
    <source>
        <strain evidence="7">NCAIM Y.01608</strain>
    </source>
</reference>
<evidence type="ECO:0000256" key="3">
    <source>
        <dbReference type="ARBA" id="ARBA00022801"/>
    </source>
</evidence>
<evidence type="ECO:0000256" key="1">
    <source>
        <dbReference type="ARBA" id="ARBA00001024"/>
    </source>
</evidence>
<comment type="catalytic activity">
    <reaction evidence="1">
        <text>a triacylglycerol + H2O = a diacylglycerol + a fatty acid + H(+)</text>
        <dbReference type="Rhea" id="RHEA:12044"/>
        <dbReference type="ChEBI" id="CHEBI:15377"/>
        <dbReference type="ChEBI" id="CHEBI:15378"/>
        <dbReference type="ChEBI" id="CHEBI:17855"/>
        <dbReference type="ChEBI" id="CHEBI:18035"/>
        <dbReference type="ChEBI" id="CHEBI:28868"/>
        <dbReference type="EC" id="3.1.1.3"/>
    </reaction>
</comment>
<organism evidence="7 8">
    <name type="scientific">Ogataea polymorpha</name>
    <dbReference type="NCBI Taxonomy" id="460523"/>
    <lineage>
        <taxon>Eukaryota</taxon>
        <taxon>Fungi</taxon>
        <taxon>Dikarya</taxon>
        <taxon>Ascomycota</taxon>
        <taxon>Saccharomycotina</taxon>
        <taxon>Pichiomycetes</taxon>
        <taxon>Pichiales</taxon>
        <taxon>Pichiaceae</taxon>
        <taxon>Ogataea</taxon>
    </lineage>
</organism>
<dbReference type="InterPro" id="IPR029058">
    <property type="entry name" value="AB_hydrolase_fold"/>
</dbReference>
<dbReference type="GO" id="GO:0004806">
    <property type="term" value="F:triacylglycerol lipase activity"/>
    <property type="evidence" value="ECO:0007669"/>
    <property type="project" value="UniProtKB-EC"/>
</dbReference>
<comment type="caution">
    <text evidence="7">The sequence shown here is derived from an EMBL/GenBank/DDBJ whole genome shotgun (WGS) entry which is preliminary data.</text>
</comment>
<evidence type="ECO:0000259" key="6">
    <source>
        <dbReference type="Pfam" id="PF00135"/>
    </source>
</evidence>
<proteinExistence type="inferred from homology"/>
<reference evidence="7" key="1">
    <citation type="journal article" date="2021" name="Open Biol.">
        <title>Shared evolutionary footprints suggest mitochondrial oxidative damage underlies multiple complex I losses in fungi.</title>
        <authorList>
            <person name="Schikora-Tamarit M.A."/>
            <person name="Marcet-Houben M."/>
            <person name="Nosek J."/>
            <person name="Gabaldon T."/>
        </authorList>
    </citation>
    <scope>NUCLEOTIDE SEQUENCE</scope>
    <source>
        <strain evidence="7">NCAIM Y.01608</strain>
    </source>
</reference>
<sequence length="544" mass="62468">MGQKVSTQATTPYTVAIPGQGTLTGYTFKSPRTGNSSVHRFAKVPFAKPSTPENRFKLPEPLPSDYDYTGDYKDFGLKCPQPSVPHPQFRYTKSPTEENILYSNIWVPASDKYKPKNGWPVLVYIHGGFLQYSTPNNEMFNVHEMFDDEDFTQKFILVAPGYRLNMFGFLSSKELLEEDPKCSNQGFWDQRLAIEWTYKNIKHFGGNPDKITVGGISAGAYSAFFQLAYELYHPEAEQIIKQAMFFSNMVYIQPKTIAEVQSQFDEIIDKLGIDPNASSAEKLQKLRSIDTGFIEDFIPTLSLHTFRAVTDGHFISPDLIRDIRSGKHAKMLAEKGVRILIGEVDNELVKYSYLNTPQTVSELPLQVENYYPKVVVPTLMSLYGAEKLDENSPDFKEDLRKVYGAIISDGQVYASARGYINSLVQNEYPEENIYRYRISFRAKWLDQHISPDLNVPHGCDAHLWFYCLREGYTEPERLVINKWLQPYVQFVNFEQDITEWPTFDAKKIRLLKRDGQAEYVDDPDWDWGVKVATAVYDKQIECTV</sequence>
<protein>
    <recommendedName>
        <fullName evidence="5">Carboxylic ester hydrolase</fullName>
        <ecNumber evidence="5">3.1.1.-</ecNumber>
    </recommendedName>
</protein>
<dbReference type="AlphaFoldDB" id="A0A9P8PJM1"/>
<dbReference type="PANTHER" id="PTHR43142:SF8">
    <property type="entry name" value="CARBOXYLIC ESTER HYDROLASE"/>
    <property type="match status" value="1"/>
</dbReference>
<evidence type="ECO:0000256" key="4">
    <source>
        <dbReference type="ARBA" id="ARBA00022963"/>
    </source>
</evidence>
<comment type="similarity">
    <text evidence="2 5">Belongs to the type-B carboxylesterase/lipase family.</text>
</comment>
<evidence type="ECO:0000313" key="8">
    <source>
        <dbReference type="Proteomes" id="UP000788993"/>
    </source>
</evidence>
<dbReference type="EMBL" id="JAEUBD010000753">
    <property type="protein sequence ID" value="KAH3672624.1"/>
    <property type="molecule type" value="Genomic_DNA"/>
</dbReference>
<dbReference type="Gene3D" id="3.40.50.1820">
    <property type="entry name" value="alpha/beta hydrolase"/>
    <property type="match status" value="1"/>
</dbReference>
<keyword evidence="4" id="KW-0442">Lipid degradation</keyword>
<name>A0A9P8PJM1_9ASCO</name>
<evidence type="ECO:0000256" key="2">
    <source>
        <dbReference type="ARBA" id="ARBA00005964"/>
    </source>
</evidence>
<evidence type="ECO:0000256" key="5">
    <source>
        <dbReference type="RuleBase" id="RU361235"/>
    </source>
</evidence>
<keyword evidence="4" id="KW-0443">Lipid metabolism</keyword>
<dbReference type="EC" id="3.1.1.-" evidence="5"/>
<dbReference type="Proteomes" id="UP000788993">
    <property type="component" value="Unassembled WGS sequence"/>
</dbReference>
<dbReference type="Pfam" id="PF00135">
    <property type="entry name" value="COesterase"/>
    <property type="match status" value="1"/>
</dbReference>
<dbReference type="GO" id="GO:0016042">
    <property type="term" value="P:lipid catabolic process"/>
    <property type="evidence" value="ECO:0007669"/>
    <property type="project" value="UniProtKB-KW"/>
</dbReference>
<accession>A0A9P8PJM1</accession>
<dbReference type="InterPro" id="IPR019826">
    <property type="entry name" value="Carboxylesterase_B_AS"/>
</dbReference>